<proteinExistence type="evidence at transcript level"/>
<protein>
    <submittedName>
        <fullName evidence="2">Uncharacterized protein</fullName>
    </submittedName>
</protein>
<accession>B6TFE9</accession>
<organism evidence="2">
    <name type="scientific">Zea mays</name>
    <name type="common">Maize</name>
    <dbReference type="NCBI Taxonomy" id="4577"/>
    <lineage>
        <taxon>Eukaryota</taxon>
        <taxon>Viridiplantae</taxon>
        <taxon>Streptophyta</taxon>
        <taxon>Embryophyta</taxon>
        <taxon>Tracheophyta</taxon>
        <taxon>Spermatophyta</taxon>
        <taxon>Magnoliopsida</taxon>
        <taxon>Liliopsida</taxon>
        <taxon>Poales</taxon>
        <taxon>Poaceae</taxon>
        <taxon>PACMAD clade</taxon>
        <taxon>Panicoideae</taxon>
        <taxon>Andropogonodae</taxon>
        <taxon>Andropogoneae</taxon>
        <taxon>Tripsacinae</taxon>
        <taxon>Zea</taxon>
    </lineage>
</organism>
<feature type="compositionally biased region" description="Polar residues" evidence="1">
    <location>
        <begin position="1"/>
        <end position="31"/>
    </location>
</feature>
<feature type="region of interest" description="Disordered" evidence="1">
    <location>
        <begin position="1"/>
        <end position="57"/>
    </location>
</feature>
<dbReference type="EMBL" id="EU963714">
    <property type="protein sequence ID" value="ACG35832.1"/>
    <property type="molecule type" value="mRNA"/>
</dbReference>
<evidence type="ECO:0000313" key="2">
    <source>
        <dbReference type="EMBL" id="ACG35832.1"/>
    </source>
</evidence>
<dbReference type="AlphaFoldDB" id="B6TFE9"/>
<name>B6TFE9_MAIZE</name>
<evidence type="ECO:0000256" key="1">
    <source>
        <dbReference type="SAM" id="MobiDB-lite"/>
    </source>
</evidence>
<reference evidence="2" key="1">
    <citation type="journal article" date="2009" name="Plant Mol. Biol.">
        <title>Insights into corn genes derived from large-scale cDNA sequencing.</title>
        <authorList>
            <person name="Alexandrov N.N."/>
            <person name="Brover V.V."/>
            <person name="Freidin S."/>
            <person name="Troukhan M.E."/>
            <person name="Tatarinova T.V."/>
            <person name="Zhang H."/>
            <person name="Swaller T.J."/>
            <person name="Lu Y.P."/>
            <person name="Bouck J."/>
            <person name="Flavell R.B."/>
            <person name="Feldmann K.A."/>
        </authorList>
    </citation>
    <scope>NUCLEOTIDE SEQUENCE</scope>
</reference>
<sequence>MDLQSSGPIISRRTASSNNLSSPAMTSTHSKLSSEDRHLRACSRVRSRGSEESPWYLESQVLGEEQVVQEEPPNTEEFDLI</sequence>